<dbReference type="PANTHER" id="PTHR28262">
    <property type="entry name" value="DASH COMPLEX SUBUNIT SPC19"/>
    <property type="match status" value="1"/>
</dbReference>
<dbReference type="Pfam" id="PF08287">
    <property type="entry name" value="DASH_Spc19"/>
    <property type="match status" value="1"/>
</dbReference>
<evidence type="ECO:0000256" key="2">
    <source>
        <dbReference type="ARBA" id="ARBA00004186"/>
    </source>
</evidence>
<keyword evidence="10" id="KW-0539">Nucleus</keyword>
<dbReference type="OrthoDB" id="3361333at2759"/>
<dbReference type="GO" id="GO:0008608">
    <property type="term" value="P:attachment of spindle microtubules to kinetochore"/>
    <property type="evidence" value="ECO:0007669"/>
    <property type="project" value="InterPro"/>
</dbReference>
<evidence type="ECO:0000256" key="3">
    <source>
        <dbReference type="ARBA" id="ARBA00004629"/>
    </source>
</evidence>
<comment type="subcellular location">
    <subcellularLocation>
        <location evidence="3">Chromosome</location>
        <location evidence="3">Centromere</location>
        <location evidence="3">Kinetochore</location>
    </subcellularLocation>
    <subcellularLocation>
        <location evidence="2">Cytoplasm</location>
        <location evidence="2">Cytoskeleton</location>
        <location evidence="2">Spindle</location>
    </subcellularLocation>
    <subcellularLocation>
        <location evidence="1">Nucleus</location>
    </subcellularLocation>
</comment>
<evidence type="ECO:0000256" key="4">
    <source>
        <dbReference type="ARBA" id="ARBA00008952"/>
    </source>
</evidence>
<evidence type="ECO:0000313" key="13">
    <source>
        <dbReference type="EMBL" id="QIW99267.1"/>
    </source>
</evidence>
<comment type="similarity">
    <text evidence="4">Belongs to the DASH complex SPC19 family.</text>
</comment>
<gene>
    <name evidence="13" type="ORF">AMS68_004785</name>
</gene>
<evidence type="ECO:0000256" key="12">
    <source>
        <dbReference type="ARBA" id="ARBA00032583"/>
    </source>
</evidence>
<accession>A0A6H0XXE4</accession>
<keyword evidence="8" id="KW-0995">Kinetochore</keyword>
<evidence type="ECO:0000256" key="7">
    <source>
        <dbReference type="ARBA" id="ARBA00022490"/>
    </source>
</evidence>
<dbReference type="GO" id="GO:0042729">
    <property type="term" value="C:DASH complex"/>
    <property type="evidence" value="ECO:0007669"/>
    <property type="project" value="InterPro"/>
</dbReference>
<evidence type="ECO:0000256" key="11">
    <source>
        <dbReference type="ARBA" id="ARBA00023328"/>
    </source>
</evidence>
<evidence type="ECO:0000256" key="6">
    <source>
        <dbReference type="ARBA" id="ARBA00022454"/>
    </source>
</evidence>
<keyword evidence="9" id="KW-0206">Cytoskeleton</keyword>
<evidence type="ECO:0000256" key="10">
    <source>
        <dbReference type="ARBA" id="ARBA00023242"/>
    </source>
</evidence>
<dbReference type="PANTHER" id="PTHR28262:SF1">
    <property type="entry name" value="DASH COMPLEX SUBUNIT SPC19"/>
    <property type="match status" value="1"/>
</dbReference>
<name>A0A6H0XXE4_9PEZI</name>
<evidence type="ECO:0000256" key="9">
    <source>
        <dbReference type="ARBA" id="ARBA00023212"/>
    </source>
</evidence>
<keyword evidence="6" id="KW-0158">Chromosome</keyword>
<keyword evidence="7" id="KW-0963">Cytoplasm</keyword>
<sequence length="163" mass="18356">MDSHSQDALQGCVRSLQTSMQLMESSLNILDAGVGDFTRMCTVLQTTKHFELVSEPSLKEAQQTLLSSIEPELNNLLERVEAHLEKMARREQSLMAKAELQQGRLTNTTRKGAQSPARASTSLEALKMEQLRQKKQRLSYAVGRLELQATQRERQLRKSMAAV</sequence>
<evidence type="ECO:0000256" key="5">
    <source>
        <dbReference type="ARBA" id="ARBA00016329"/>
    </source>
</evidence>
<dbReference type="GO" id="GO:0005876">
    <property type="term" value="C:spindle microtubule"/>
    <property type="evidence" value="ECO:0007669"/>
    <property type="project" value="InterPro"/>
</dbReference>
<dbReference type="InterPro" id="IPR013251">
    <property type="entry name" value="DASH_Spc19"/>
</dbReference>
<keyword evidence="11" id="KW-0137">Centromere</keyword>
<keyword evidence="14" id="KW-1185">Reference proteome</keyword>
<protein>
    <recommendedName>
        <fullName evidence="5">DASH complex subunit SPC19</fullName>
    </recommendedName>
    <alternativeName>
        <fullName evidence="12">Outer kinetochore protein SPC19</fullName>
    </alternativeName>
</protein>
<evidence type="ECO:0000256" key="8">
    <source>
        <dbReference type="ARBA" id="ARBA00022838"/>
    </source>
</evidence>
<evidence type="ECO:0000256" key="1">
    <source>
        <dbReference type="ARBA" id="ARBA00004123"/>
    </source>
</evidence>
<reference evidence="13 14" key="1">
    <citation type="journal article" date="2016" name="Sci. Rep.">
        <title>Peltaster fructicola genome reveals evolution from an invasive phytopathogen to an ectophytic parasite.</title>
        <authorList>
            <person name="Xu C."/>
            <person name="Chen H."/>
            <person name="Gleason M.L."/>
            <person name="Xu J.R."/>
            <person name="Liu H."/>
            <person name="Zhang R."/>
            <person name="Sun G."/>
        </authorList>
    </citation>
    <scope>NUCLEOTIDE SEQUENCE [LARGE SCALE GENOMIC DNA]</scope>
    <source>
        <strain evidence="13 14">LNHT1506</strain>
    </source>
</reference>
<dbReference type="Proteomes" id="UP000503462">
    <property type="component" value="Chromosome 3"/>
</dbReference>
<organism evidence="13 14">
    <name type="scientific">Peltaster fructicola</name>
    <dbReference type="NCBI Taxonomy" id="286661"/>
    <lineage>
        <taxon>Eukaryota</taxon>
        <taxon>Fungi</taxon>
        <taxon>Dikarya</taxon>
        <taxon>Ascomycota</taxon>
        <taxon>Pezizomycotina</taxon>
        <taxon>Dothideomycetes</taxon>
        <taxon>Dothideomycetes incertae sedis</taxon>
        <taxon>Peltaster</taxon>
    </lineage>
</organism>
<dbReference type="EMBL" id="CP051141">
    <property type="protein sequence ID" value="QIW99267.1"/>
    <property type="molecule type" value="Genomic_DNA"/>
</dbReference>
<proteinExistence type="inferred from homology"/>
<evidence type="ECO:0000313" key="14">
    <source>
        <dbReference type="Proteomes" id="UP000503462"/>
    </source>
</evidence>
<dbReference type="AlphaFoldDB" id="A0A6H0XXE4"/>